<dbReference type="Gene3D" id="3.40.50.2000">
    <property type="entry name" value="Glycogen Phosphorylase B"/>
    <property type="match status" value="2"/>
</dbReference>
<dbReference type="Pfam" id="PF13439">
    <property type="entry name" value="Glyco_transf_4"/>
    <property type="match status" value="1"/>
</dbReference>
<keyword evidence="2" id="KW-0808">Transferase</keyword>
<dbReference type="GO" id="GO:0016757">
    <property type="term" value="F:glycosyltransferase activity"/>
    <property type="evidence" value="ECO:0007669"/>
    <property type="project" value="UniProtKB-ARBA"/>
</dbReference>
<gene>
    <name evidence="2" type="ORF">F8A88_10575</name>
</gene>
<keyword evidence="3" id="KW-1185">Reference proteome</keyword>
<dbReference type="InterPro" id="IPR028098">
    <property type="entry name" value="Glyco_trans_4-like_N"/>
</dbReference>
<sequence>MKIVSITPDIDSGGSAKSLFMLSRAIRAAGHELHIASIVRPSRTKRKVEELRAAGVHVSFFDIPYLPLELVACPIPFWTNAGRTIKRLGEYRRLASYVHTIRPDVVHYNSYTTLLCSLFLGRYAGVLHAREVLIEPSRLMGGLKALIGARIREAIGITPPVSRQVLRLFDLAVNTVYNWPLEPPRCVPMPERDYLVYGVFAHVTPFKGHLQCVKAFASVADELRKAKVRLRLFGGKVPIHEAYYQSVLAEIRDCGVEDIISFPGFSDNPEREMSRVNLVVCFDVTGKAWHRDVIEAMSLGRPVLAAGDEECFVINGRTGMLTPKGDIEAFAHGMVTLADKTTLERLGQGAYEFAVENFDSEINGTRIVECLERVAGLKA</sequence>
<dbReference type="RefSeq" id="WP_151151126.1">
    <property type="nucleotide sequence ID" value="NZ_WAIE01000004.1"/>
</dbReference>
<evidence type="ECO:0000313" key="3">
    <source>
        <dbReference type="Proteomes" id="UP000438699"/>
    </source>
</evidence>
<feature type="domain" description="Glycosyltransferase subfamily 4-like N-terminal" evidence="1">
    <location>
        <begin position="13"/>
        <end position="122"/>
    </location>
</feature>
<dbReference type="Proteomes" id="UP000438699">
    <property type="component" value="Unassembled WGS sequence"/>
</dbReference>
<name>A0A6N6N0Y1_9BACT</name>
<dbReference type="SUPFAM" id="SSF53756">
    <property type="entry name" value="UDP-Glycosyltransferase/glycogen phosphorylase"/>
    <property type="match status" value="1"/>
</dbReference>
<evidence type="ECO:0000313" key="2">
    <source>
        <dbReference type="EMBL" id="KAB1441383.1"/>
    </source>
</evidence>
<dbReference type="Pfam" id="PF13692">
    <property type="entry name" value="Glyco_trans_1_4"/>
    <property type="match status" value="1"/>
</dbReference>
<dbReference type="PANTHER" id="PTHR12526">
    <property type="entry name" value="GLYCOSYLTRANSFERASE"/>
    <property type="match status" value="1"/>
</dbReference>
<accession>A0A6N6N0Y1</accession>
<dbReference type="OrthoDB" id="5490290at2"/>
<dbReference type="CDD" id="cd03801">
    <property type="entry name" value="GT4_PimA-like"/>
    <property type="match status" value="1"/>
</dbReference>
<organism evidence="2 3">
    <name type="scientific">Pseudodesulfovibrio senegalensis</name>
    <dbReference type="NCBI Taxonomy" id="1721087"/>
    <lineage>
        <taxon>Bacteria</taxon>
        <taxon>Pseudomonadati</taxon>
        <taxon>Thermodesulfobacteriota</taxon>
        <taxon>Desulfovibrionia</taxon>
        <taxon>Desulfovibrionales</taxon>
        <taxon>Desulfovibrionaceae</taxon>
    </lineage>
</organism>
<dbReference type="AlphaFoldDB" id="A0A6N6N0Y1"/>
<comment type="caution">
    <text evidence="2">The sequence shown here is derived from an EMBL/GenBank/DDBJ whole genome shotgun (WGS) entry which is preliminary data.</text>
</comment>
<evidence type="ECO:0000259" key="1">
    <source>
        <dbReference type="Pfam" id="PF13439"/>
    </source>
</evidence>
<dbReference type="EMBL" id="WAIE01000004">
    <property type="protein sequence ID" value="KAB1441383.1"/>
    <property type="molecule type" value="Genomic_DNA"/>
</dbReference>
<protein>
    <submittedName>
        <fullName evidence="2">Glycosyltransferase family 4 protein</fullName>
    </submittedName>
</protein>
<proteinExistence type="predicted"/>
<reference evidence="2 3" key="1">
    <citation type="journal article" date="2017" name="Int. J. Syst. Evol. Microbiol.">
        <title>Desulfovibrio senegalensis sp. nov., a mesophilic sulfate reducer isolated from marine sediment.</title>
        <authorList>
            <person name="Thioye A."/>
            <person name="Gam Z.B.A."/>
            <person name="Mbengue M."/>
            <person name="Cayol J.L."/>
            <person name="Joseph-Bartoli M."/>
            <person name="Toure-Kane C."/>
            <person name="Labat M."/>
        </authorList>
    </citation>
    <scope>NUCLEOTIDE SEQUENCE [LARGE SCALE GENOMIC DNA]</scope>
    <source>
        <strain evidence="2 3">DSM 101509</strain>
    </source>
</reference>